<evidence type="ECO:0008006" key="5">
    <source>
        <dbReference type="Google" id="ProtNLM"/>
    </source>
</evidence>
<keyword evidence="2" id="KW-0472">Membrane</keyword>
<dbReference type="AlphaFoldDB" id="A0A9P9XW24"/>
<evidence type="ECO:0000256" key="1">
    <source>
        <dbReference type="SAM" id="MobiDB-lite"/>
    </source>
</evidence>
<feature type="region of interest" description="Disordered" evidence="1">
    <location>
        <begin position="1"/>
        <end position="64"/>
    </location>
</feature>
<feature type="compositionally biased region" description="Polar residues" evidence="1">
    <location>
        <begin position="88"/>
        <end position="100"/>
    </location>
</feature>
<keyword evidence="2" id="KW-1133">Transmembrane helix</keyword>
<feature type="transmembrane region" description="Helical" evidence="2">
    <location>
        <begin position="175"/>
        <end position="198"/>
    </location>
</feature>
<proteinExistence type="predicted"/>
<evidence type="ECO:0000256" key="2">
    <source>
        <dbReference type="SAM" id="Phobius"/>
    </source>
</evidence>
<feature type="compositionally biased region" description="Polar residues" evidence="1">
    <location>
        <begin position="27"/>
        <end position="41"/>
    </location>
</feature>
<dbReference type="Proteomes" id="UP001055219">
    <property type="component" value="Unassembled WGS sequence"/>
</dbReference>
<feature type="compositionally biased region" description="Polar residues" evidence="1">
    <location>
        <begin position="50"/>
        <end position="64"/>
    </location>
</feature>
<evidence type="ECO:0000313" key="4">
    <source>
        <dbReference type="Proteomes" id="UP001055219"/>
    </source>
</evidence>
<feature type="compositionally biased region" description="Gly residues" evidence="1">
    <location>
        <begin position="1"/>
        <end position="15"/>
    </location>
</feature>
<dbReference type="EMBL" id="JAGIXG020000062">
    <property type="protein sequence ID" value="KAI6778673.1"/>
    <property type="molecule type" value="Genomic_DNA"/>
</dbReference>
<keyword evidence="2" id="KW-0812">Transmembrane</keyword>
<reference evidence="3" key="1">
    <citation type="journal article" date="2021" name="J Fungi (Basel)">
        <title>Genomic and Metabolomic Analyses of the Marine Fungus Emericellopsis cladophorae: Insights into Saltwater Adaptability Mechanisms and Its Biosynthetic Potential.</title>
        <authorList>
            <person name="Goncalves M.F.M."/>
            <person name="Hilario S."/>
            <person name="Van de Peer Y."/>
            <person name="Esteves A.C."/>
            <person name="Alves A."/>
        </authorList>
    </citation>
    <scope>NUCLEOTIDE SEQUENCE</scope>
    <source>
        <strain evidence="3">MUM 19.33</strain>
    </source>
</reference>
<keyword evidence="4" id="KW-1185">Reference proteome</keyword>
<reference evidence="3" key="2">
    <citation type="submission" date="2022-07" db="EMBL/GenBank/DDBJ databases">
        <authorList>
            <person name="Goncalves M.F.M."/>
            <person name="Hilario S."/>
            <person name="Van De Peer Y."/>
            <person name="Esteves A.C."/>
            <person name="Alves A."/>
        </authorList>
    </citation>
    <scope>NUCLEOTIDE SEQUENCE</scope>
    <source>
        <strain evidence="3">MUM 19.33</strain>
    </source>
</reference>
<dbReference type="GeneID" id="75834088"/>
<organism evidence="3 4">
    <name type="scientific">Emericellopsis cladophorae</name>
    <dbReference type="NCBI Taxonomy" id="2686198"/>
    <lineage>
        <taxon>Eukaryota</taxon>
        <taxon>Fungi</taxon>
        <taxon>Dikarya</taxon>
        <taxon>Ascomycota</taxon>
        <taxon>Pezizomycotina</taxon>
        <taxon>Sordariomycetes</taxon>
        <taxon>Hypocreomycetidae</taxon>
        <taxon>Hypocreales</taxon>
        <taxon>Bionectriaceae</taxon>
        <taxon>Emericellopsis</taxon>
    </lineage>
</organism>
<feature type="compositionally biased region" description="Low complexity" evidence="1">
    <location>
        <begin position="201"/>
        <end position="218"/>
    </location>
</feature>
<evidence type="ECO:0000313" key="3">
    <source>
        <dbReference type="EMBL" id="KAI6778673.1"/>
    </source>
</evidence>
<dbReference type="RefSeq" id="XP_051359529.1">
    <property type="nucleotide sequence ID" value="XM_051509442.1"/>
</dbReference>
<comment type="caution">
    <text evidence="3">The sequence shown here is derived from an EMBL/GenBank/DDBJ whole genome shotgun (WGS) entry which is preliminary data.</text>
</comment>
<accession>A0A9P9XW24</accession>
<name>A0A9P9XW24_9HYPO</name>
<sequence>MNNTAGGGGGGTGHGGSHHQARGTSGGVVQQPHQRHGSLSNRPDLKPAPSGSSLREQAAHQSSAVITTNGASIAKPQPAVFWNDKQSLDQSRPQEQTFYNDVTPPPSPSYGGGSKNSFSIGYPSLKGPAPLGLQTMMSAGSRDGGPGGYDYRWDHVAPQAPIPQSDRTCGLTKKFFWIAVGVAIGLLLAVAIGLGVGLSAKPDSSSSHDSGGSDGASATQTMPAATDAEGGASATTILVPTATSANSDEASEACPAANDTTFAVPNSPKTFRRFCGIDYRAQQGTTDLATVWTASMQDCMVNCAGFDGCTACAWGAQEGDNYRDNHRCYLKTDLGESQEVRAGWDFAILEE</sequence>
<feature type="region of interest" description="Disordered" evidence="1">
    <location>
        <begin position="88"/>
        <end position="116"/>
    </location>
</feature>
<gene>
    <name evidence="3" type="ORF">J7T54_007614</name>
</gene>
<protein>
    <recommendedName>
        <fullName evidence="5">Apple domain-containing protein</fullName>
    </recommendedName>
</protein>
<dbReference type="OrthoDB" id="3499003at2759"/>
<feature type="region of interest" description="Disordered" evidence="1">
    <location>
        <begin position="201"/>
        <end position="231"/>
    </location>
</feature>